<organism evidence="1 2">
    <name type="scientific">Pyrus ussuriensis x Pyrus communis</name>
    <dbReference type="NCBI Taxonomy" id="2448454"/>
    <lineage>
        <taxon>Eukaryota</taxon>
        <taxon>Viridiplantae</taxon>
        <taxon>Streptophyta</taxon>
        <taxon>Embryophyta</taxon>
        <taxon>Tracheophyta</taxon>
        <taxon>Spermatophyta</taxon>
        <taxon>Magnoliopsida</taxon>
        <taxon>eudicotyledons</taxon>
        <taxon>Gunneridae</taxon>
        <taxon>Pentapetalae</taxon>
        <taxon>rosids</taxon>
        <taxon>fabids</taxon>
        <taxon>Rosales</taxon>
        <taxon>Rosaceae</taxon>
        <taxon>Amygdaloideae</taxon>
        <taxon>Maleae</taxon>
        <taxon>Pyrus</taxon>
    </lineage>
</organism>
<proteinExistence type="predicted"/>
<evidence type="ECO:0000313" key="1">
    <source>
        <dbReference type="EMBL" id="KAB2595483.1"/>
    </source>
</evidence>
<protein>
    <submittedName>
        <fullName evidence="1">Uncharacterized protein</fullName>
    </submittedName>
</protein>
<keyword evidence="2" id="KW-1185">Reference proteome</keyword>
<name>A0A5N5EYA5_9ROSA</name>
<reference evidence="1 2" key="1">
    <citation type="submission" date="2019-09" db="EMBL/GenBank/DDBJ databases">
        <authorList>
            <person name="Ou C."/>
        </authorList>
    </citation>
    <scope>NUCLEOTIDE SEQUENCE [LARGE SCALE GENOMIC DNA]</scope>
    <source>
        <strain evidence="1">S2</strain>
        <tissue evidence="1">Leaf</tissue>
    </source>
</reference>
<dbReference type="EMBL" id="SMOL01000781">
    <property type="protein sequence ID" value="KAB2595483.1"/>
    <property type="molecule type" value="Genomic_DNA"/>
</dbReference>
<accession>A0A5N5EYA5</accession>
<reference evidence="2" key="2">
    <citation type="submission" date="2019-10" db="EMBL/GenBank/DDBJ databases">
        <title>A de novo genome assembly of a pear dwarfing rootstock.</title>
        <authorList>
            <person name="Wang F."/>
            <person name="Wang J."/>
            <person name="Li S."/>
            <person name="Zhang Y."/>
            <person name="Fang M."/>
            <person name="Ma L."/>
            <person name="Zhao Y."/>
            <person name="Jiang S."/>
        </authorList>
    </citation>
    <scope>NUCLEOTIDE SEQUENCE [LARGE SCALE GENOMIC DNA]</scope>
</reference>
<reference evidence="1 2" key="3">
    <citation type="submission" date="2019-11" db="EMBL/GenBank/DDBJ databases">
        <title>A de novo genome assembly of a pear dwarfing rootstock.</title>
        <authorList>
            <person name="Wang F."/>
            <person name="Wang J."/>
            <person name="Li S."/>
            <person name="Zhang Y."/>
            <person name="Fang M."/>
            <person name="Ma L."/>
            <person name="Zhao Y."/>
            <person name="Jiang S."/>
        </authorList>
    </citation>
    <scope>NUCLEOTIDE SEQUENCE [LARGE SCALE GENOMIC DNA]</scope>
    <source>
        <strain evidence="1">S2</strain>
        <tissue evidence="1">Leaf</tissue>
    </source>
</reference>
<comment type="caution">
    <text evidence="1">The sequence shown here is derived from an EMBL/GenBank/DDBJ whole genome shotgun (WGS) entry which is preliminary data.</text>
</comment>
<dbReference type="Proteomes" id="UP000327157">
    <property type="component" value="Chromosome 7"/>
</dbReference>
<gene>
    <name evidence="1" type="ORF">D8674_030933</name>
</gene>
<dbReference type="AlphaFoldDB" id="A0A5N5EYA5"/>
<sequence length="91" mass="10739">MVQLHSNLITFHANYISYFCMYLCIDVVVDHSSSECDQCTSRIINFPRRPRSRTSLFGRRHGKVVRCVWGRQGFVRRVPPLPDRPQEWSMP</sequence>
<evidence type="ECO:0000313" key="2">
    <source>
        <dbReference type="Proteomes" id="UP000327157"/>
    </source>
</evidence>